<dbReference type="GO" id="GO:0046872">
    <property type="term" value="F:metal ion binding"/>
    <property type="evidence" value="ECO:0007669"/>
    <property type="project" value="UniProtKB-KW"/>
</dbReference>
<feature type="domain" description="DNA-directed DNA polymerase family B exonuclease" evidence="17">
    <location>
        <begin position="1336"/>
        <end position="1448"/>
    </location>
</feature>
<keyword evidence="8" id="KW-0227">DNA damage</keyword>
<dbReference type="InParanoid" id="A0A067RHY9"/>
<protein>
    <recommendedName>
        <fullName evidence="4">DNA polymerase zeta catalytic subunit</fullName>
        <ecNumber evidence="3">2.7.7.7</ecNumber>
    </recommendedName>
</protein>
<evidence type="ECO:0000256" key="9">
    <source>
        <dbReference type="ARBA" id="ARBA00022833"/>
    </source>
</evidence>
<dbReference type="GO" id="GO:0051536">
    <property type="term" value="F:iron-sulfur cluster binding"/>
    <property type="evidence" value="ECO:0007669"/>
    <property type="project" value="UniProtKB-KW"/>
</dbReference>
<dbReference type="STRING" id="136037.A0A067RHY9"/>
<dbReference type="InterPro" id="IPR023211">
    <property type="entry name" value="DNA_pol_palm_dom_sf"/>
</dbReference>
<dbReference type="Pfam" id="PF24065">
    <property type="entry name" value="REV3_N"/>
    <property type="match status" value="1"/>
</dbReference>
<feature type="domain" description="DNA polymerase delta/zeta catalytic subunit N-terminal" evidence="18">
    <location>
        <begin position="56"/>
        <end position="133"/>
    </location>
</feature>
<dbReference type="Pfam" id="PF24055">
    <property type="entry name" value="POL3_N"/>
    <property type="match status" value="1"/>
</dbReference>
<dbReference type="Gene3D" id="3.30.342.10">
    <property type="entry name" value="DNA Polymerase, chain B, domain 1"/>
    <property type="match status" value="1"/>
</dbReference>
<dbReference type="FunFam" id="3.30.342.10:FF:000002">
    <property type="entry name" value="DNA polymerase zeta catalytic subunit isoform X1"/>
    <property type="match status" value="1"/>
</dbReference>
<evidence type="ECO:0000256" key="5">
    <source>
        <dbReference type="ARBA" id="ARBA00022679"/>
    </source>
</evidence>
<dbReference type="InterPro" id="IPR056447">
    <property type="entry name" value="REV3_N"/>
</dbReference>
<keyword evidence="21" id="KW-1185">Reference proteome</keyword>
<sequence length="2058" mass="232601">MFSVRLILGDHYMSPPIPELDVVYSEFRGAEVKQVPVIRVFGSTVTGKKTCLHIHGVFPYIYVPYEGSEPCDRLMYQITSSLDKALNISLGKGNSAAQHVYKVVLVSGLPFYGFHTKEHQYFKIYFYNPLMVKKATELLQSGAILNKIYQPHEAHVPYILQFMIDYNLYGMNLVNLENVKFRRDPENPGSFENLSEEILLPERVTRMSTCEIEVDAVAADIINKRTAADELVVNPGLAAIWEDEKQRRREEGRTSQITPQCSQKRPFAASTDSELFFKQKLHDKLLLLNSENLTCSCLVLNLGSPSRKPSSSHLPGVLRERLNASCASCVGEAEISNWLFVWRCPRFQQKDSKLIEASFLNVHVQPSGSVSFVGSERVEHDNNISVVDEDLVLSLTSSQRGINHDSVLFDSQDAELAMILQNLESGANVDEDSILGSQAFQELETETVDGSEDEDMQDLRQPLDAAVDSSPNGGFEKEGSSRFTDHQDDSLWENTFWEDVNKIPQLDGADDVPDKSRRRRFGMRGRSFPRRSVHKRLVKSSISEVDKSNLLSRMKPFSICLERLDQSVLEKYSVTLSSKTTPQKNTGFLQQGVTTASNKAKIYSDVRGKHITRSGKCNHIHCRDRIPCLDGVFENSSSDDCSESRTVDHSEQSGKSPDSKRARQQGKITQEVENKFTDLQHKNTDYSNSSVLEETLLHTPGFESSAENLNLKNAIICSETHSPVRPLRRSLYPALAIKIQRSPKKRNVVAVKKFEAGSELTDISSPKNTNSWKGGSRLSSVETEVTRPKQAVLKQKLTNGQIQAQPRDMCNIFKNRKRKSSTSVRPSQTFQKSPPVPTDVHASSICDTIRITENQQNISAEKHMYVMSTFSTACSFSLAVSQLKESLIKPYVPADNSSRCATHDFKCALLTDTEQNNSDLVAEAPLKVVNQTPAIEQLRIITADSENHRVYTPKFNPPSKDEILASISQFCIPEYQHQEPFVSNFLDTVNKKEVGNKILRICSTSVLNLQPFVASSLNIIDIETWRKKWLQEFNYTSQRSLDGTSDLDIGNMKPALASHREVTITPCKLPPNVTEVRLWLEATQKLTEQGLPENDVVSKVSRKIVMPLSPGQESASDDDMSVSPATPRSLSFEQSHGGSVVAAHSTPQVTPTSHGLPSPSCTPIHKSQHKIAKLLLKRSRKGLKLDSPSQENMSTTLPLIREETAADIDDSETVRKALLHRQIRTILTTPRGLKRGNSSCQIEESTPNNTYGFRMSFENLHEVKAVCEFLTTFIMELHVQTRGDLRPDPACDPVRAVFYFVMNDVPEDSRLLKQELGIIVVCNLDGSVRMPLLRGTPENCKLTYVEDEASLVHELVKCVKMWDPDILGGYEVEMLSWGYLFQRSYTLQINLRPLMSRVPTASTRSHHTEKESIASHLTEEIRVTGRIMLNIWRLMRHEISVQSYTFENMMYHILHQRIALHSFKQLTYWWEHRTHLYRWICVEYYLLRVQGIVKLLDQLDLIGRTSELARLFGIQFLEVLSRGSQFRVESMMLRLAKPLNYVPVSPSIQQRAKMRAPESLPLIMEPNSRFYSDPVIVLDFQSLYPSIIIAYNYCFSTCLGRVEHLGQATPFVFGCTHLKVPPAHLVKLENNINMSPCGVAFVKSGIRKGVLPRMLQEILDTRLMVKQSMKAHKSNKTLQRVLHSRQLGLKLIANVTYGYTAANFSGRMPCIEVGDSVVSKARETLERAIRLVETTSRWGAQVVYGDTDSLFVLVPGRNRQQAFKIGAEIAEAVTLDNPKPVKLKLEKVYEPCILQTKKRYVGYMYESPDQDQPVYDAKGIETVRRDGCPAVAKILEKSLRLIFETKDVSLVKNYVCRQFSKLLQGHLNIQDLIFAREYRGMSCYKPGACVPALELTRRWLQTDRRAEPRQSERVPYVIVNGPPGLPLIRLVRSPHELLADPSLRPNTTYYITRVIIPPLDRCFSLLGAEVESWYADMPRRYVTNLPTAVSCGLKKSTISQYFSTMNCAVCSQLTTAGICLTCQQQPQKVAVVLANKIRMWERTYTNIKKVCSKDLYEC</sequence>
<evidence type="ECO:0000259" key="19">
    <source>
        <dbReference type="Pfam" id="PF24065"/>
    </source>
</evidence>
<dbReference type="EMBL" id="KK852498">
    <property type="protein sequence ID" value="KDR22613.1"/>
    <property type="molecule type" value="Genomic_DNA"/>
</dbReference>
<feature type="region of interest" description="Disordered" evidence="15">
    <location>
        <begin position="816"/>
        <end position="839"/>
    </location>
</feature>
<reference evidence="20 21" key="1">
    <citation type="journal article" date="2014" name="Nat. Commun.">
        <title>Molecular traces of alternative social organization in a termite genome.</title>
        <authorList>
            <person name="Terrapon N."/>
            <person name="Li C."/>
            <person name="Robertson H.M."/>
            <person name="Ji L."/>
            <person name="Meng X."/>
            <person name="Booth W."/>
            <person name="Chen Z."/>
            <person name="Childers C.P."/>
            <person name="Glastad K.M."/>
            <person name="Gokhale K."/>
            <person name="Gowin J."/>
            <person name="Gronenberg W."/>
            <person name="Hermansen R.A."/>
            <person name="Hu H."/>
            <person name="Hunt B.G."/>
            <person name="Huylmans A.K."/>
            <person name="Khalil S.M."/>
            <person name="Mitchell R.D."/>
            <person name="Munoz-Torres M.C."/>
            <person name="Mustard J.A."/>
            <person name="Pan H."/>
            <person name="Reese J.T."/>
            <person name="Scharf M.E."/>
            <person name="Sun F."/>
            <person name="Vogel H."/>
            <person name="Xiao J."/>
            <person name="Yang W."/>
            <person name="Yang Z."/>
            <person name="Yang Z."/>
            <person name="Zhou J."/>
            <person name="Zhu J."/>
            <person name="Brent C.S."/>
            <person name="Elsik C.G."/>
            <person name="Goodisman M.A."/>
            <person name="Liberles D.A."/>
            <person name="Roe R.M."/>
            <person name="Vargo E.L."/>
            <person name="Vilcinskas A."/>
            <person name="Wang J."/>
            <person name="Bornberg-Bauer E."/>
            <person name="Korb J."/>
            <person name="Zhang G."/>
            <person name="Liebig J."/>
        </authorList>
    </citation>
    <scope>NUCLEOTIDE SEQUENCE [LARGE SCALE GENOMIC DNA]</scope>
    <source>
        <tissue evidence="20">Whole organism</tissue>
    </source>
</reference>
<keyword evidence="10" id="KW-0239">DNA-directed DNA polymerase</keyword>
<evidence type="ECO:0000256" key="3">
    <source>
        <dbReference type="ARBA" id="ARBA00012417"/>
    </source>
</evidence>
<dbReference type="InterPro" id="IPR006134">
    <property type="entry name" value="DNA-dir_DNA_pol_B_multi_dom"/>
</dbReference>
<dbReference type="GO" id="GO:0000724">
    <property type="term" value="P:double-strand break repair via homologous recombination"/>
    <property type="evidence" value="ECO:0007669"/>
    <property type="project" value="TreeGrafter"/>
</dbReference>
<dbReference type="FunFam" id="1.10.132.60:FF:000005">
    <property type="entry name" value="Putative DNA polymerase zeta catalytic subunit"/>
    <property type="match status" value="1"/>
</dbReference>
<evidence type="ECO:0000256" key="13">
    <source>
        <dbReference type="ARBA" id="ARBA00023204"/>
    </source>
</evidence>
<dbReference type="InterPro" id="IPR036397">
    <property type="entry name" value="RNaseH_sf"/>
</dbReference>
<dbReference type="InterPro" id="IPR043502">
    <property type="entry name" value="DNA/RNA_pol_sf"/>
</dbReference>
<evidence type="ECO:0000256" key="10">
    <source>
        <dbReference type="ARBA" id="ARBA00022932"/>
    </source>
</evidence>
<evidence type="ECO:0000256" key="15">
    <source>
        <dbReference type="SAM" id="MobiDB-lite"/>
    </source>
</evidence>
<dbReference type="InterPro" id="IPR030559">
    <property type="entry name" value="PolZ_Rev3"/>
</dbReference>
<feature type="region of interest" description="Disordered" evidence="15">
    <location>
        <begin position="465"/>
        <end position="485"/>
    </location>
</feature>
<dbReference type="Gene3D" id="3.90.1600.10">
    <property type="entry name" value="Palm domain of DNA polymerase"/>
    <property type="match status" value="1"/>
</dbReference>
<feature type="compositionally biased region" description="Basic and acidic residues" evidence="15">
    <location>
        <begin position="475"/>
        <end position="485"/>
    </location>
</feature>
<feature type="domain" description="DNA-directed DNA polymerase family B multifunctional" evidence="16">
    <location>
        <begin position="1515"/>
        <end position="1964"/>
    </location>
</feature>
<evidence type="ECO:0000256" key="7">
    <source>
        <dbReference type="ARBA" id="ARBA00022723"/>
    </source>
</evidence>
<keyword evidence="7" id="KW-0479">Metal-binding</keyword>
<evidence type="ECO:0000256" key="4">
    <source>
        <dbReference type="ARBA" id="ARBA00021589"/>
    </source>
</evidence>
<dbReference type="InterPro" id="IPR042087">
    <property type="entry name" value="DNA_pol_B_thumb"/>
</dbReference>
<dbReference type="Gene3D" id="1.10.132.60">
    <property type="entry name" value="DNA polymerase family B, C-terminal domain"/>
    <property type="match status" value="1"/>
</dbReference>
<dbReference type="Pfam" id="PF03104">
    <property type="entry name" value="DNA_pol_B_exo1"/>
    <property type="match status" value="1"/>
</dbReference>
<dbReference type="PROSITE" id="PS00116">
    <property type="entry name" value="DNA_POLYMERASE_B"/>
    <property type="match status" value="1"/>
</dbReference>
<comment type="cofactor">
    <cofactor evidence="1">
        <name>[4Fe-4S] cluster</name>
        <dbReference type="ChEBI" id="CHEBI:49883"/>
    </cofactor>
</comment>
<dbReference type="EC" id="2.7.7.7" evidence="3"/>
<keyword evidence="6" id="KW-0548">Nucleotidyltransferase</keyword>
<gene>
    <name evidence="20" type="ORF">L798_12743</name>
</gene>
<dbReference type="GO" id="GO:0016035">
    <property type="term" value="C:zeta DNA polymerase complex"/>
    <property type="evidence" value="ECO:0007669"/>
    <property type="project" value="InterPro"/>
</dbReference>
<keyword evidence="11" id="KW-0408">Iron</keyword>
<dbReference type="InterPro" id="IPR006172">
    <property type="entry name" value="DNA-dir_DNA_pol_B"/>
</dbReference>
<comment type="similarity">
    <text evidence="2">Belongs to the DNA polymerase type-B family.</text>
</comment>
<evidence type="ECO:0000259" key="17">
    <source>
        <dbReference type="Pfam" id="PF03104"/>
    </source>
</evidence>
<dbReference type="InterPro" id="IPR006133">
    <property type="entry name" value="DNA-dir_DNA_pol_B_exonuc"/>
</dbReference>
<dbReference type="FunFam" id="1.10.287.690:FF:000002">
    <property type="entry name" value="DNA polymerase zeta"/>
    <property type="match status" value="1"/>
</dbReference>
<keyword evidence="13" id="KW-0234">DNA repair</keyword>
<dbReference type="SUPFAM" id="SSF56672">
    <property type="entry name" value="DNA/RNA polymerases"/>
    <property type="match status" value="1"/>
</dbReference>
<organism evidence="20 21">
    <name type="scientific">Zootermopsis nevadensis</name>
    <name type="common">Dampwood termite</name>
    <dbReference type="NCBI Taxonomy" id="136037"/>
    <lineage>
        <taxon>Eukaryota</taxon>
        <taxon>Metazoa</taxon>
        <taxon>Ecdysozoa</taxon>
        <taxon>Arthropoda</taxon>
        <taxon>Hexapoda</taxon>
        <taxon>Insecta</taxon>
        <taxon>Pterygota</taxon>
        <taxon>Neoptera</taxon>
        <taxon>Polyneoptera</taxon>
        <taxon>Dictyoptera</taxon>
        <taxon>Blattodea</taxon>
        <taxon>Blattoidea</taxon>
        <taxon>Termitoidae</taxon>
        <taxon>Termopsidae</taxon>
        <taxon>Zootermopsis</taxon>
    </lineage>
</organism>
<evidence type="ECO:0000313" key="20">
    <source>
        <dbReference type="EMBL" id="KDR22613.1"/>
    </source>
</evidence>
<feature type="compositionally biased region" description="Polar residues" evidence="15">
    <location>
        <begin position="1145"/>
        <end position="1161"/>
    </location>
</feature>
<evidence type="ECO:0000256" key="8">
    <source>
        <dbReference type="ARBA" id="ARBA00022763"/>
    </source>
</evidence>
<dbReference type="SMART" id="SM00486">
    <property type="entry name" value="POLBc"/>
    <property type="match status" value="1"/>
</dbReference>
<dbReference type="GO" id="GO:0003887">
    <property type="term" value="F:DNA-directed DNA polymerase activity"/>
    <property type="evidence" value="ECO:0007669"/>
    <property type="project" value="UniProtKB-KW"/>
</dbReference>
<dbReference type="GO" id="GO:0003677">
    <property type="term" value="F:DNA binding"/>
    <property type="evidence" value="ECO:0007669"/>
    <property type="project" value="InterPro"/>
</dbReference>
<feature type="compositionally biased region" description="Polar residues" evidence="15">
    <location>
        <begin position="821"/>
        <end position="832"/>
    </location>
</feature>
<dbReference type="eggNOG" id="KOG0968">
    <property type="taxonomic scope" value="Eukaryota"/>
</dbReference>
<feature type="compositionally biased region" description="Polar residues" evidence="15">
    <location>
        <begin position="1123"/>
        <end position="1137"/>
    </location>
</feature>
<dbReference type="InterPro" id="IPR056435">
    <property type="entry name" value="DPOD/Z_N"/>
</dbReference>
<accession>A0A067RHY9</accession>
<evidence type="ECO:0000256" key="1">
    <source>
        <dbReference type="ARBA" id="ARBA00001966"/>
    </source>
</evidence>
<evidence type="ECO:0000259" key="16">
    <source>
        <dbReference type="Pfam" id="PF00136"/>
    </source>
</evidence>
<feature type="domain" description="DNA polymerase zeta catalytic subunit N-terminal" evidence="19">
    <location>
        <begin position="1"/>
        <end position="55"/>
    </location>
</feature>
<dbReference type="InterPro" id="IPR012337">
    <property type="entry name" value="RNaseH-like_sf"/>
</dbReference>
<dbReference type="GO" id="GO:0042276">
    <property type="term" value="P:error-prone translesion synthesis"/>
    <property type="evidence" value="ECO:0007669"/>
    <property type="project" value="TreeGrafter"/>
</dbReference>
<keyword evidence="12" id="KW-0411">Iron-sulfur</keyword>
<dbReference type="CDD" id="cd05778">
    <property type="entry name" value="DNA_polB_zeta_exo"/>
    <property type="match status" value="1"/>
</dbReference>
<dbReference type="PRINTS" id="PR00106">
    <property type="entry name" value="DNAPOLB"/>
</dbReference>
<evidence type="ECO:0000256" key="12">
    <source>
        <dbReference type="ARBA" id="ARBA00023014"/>
    </source>
</evidence>
<dbReference type="PANTHER" id="PTHR45812:SF1">
    <property type="entry name" value="DNA POLYMERASE ZETA CATALYTIC SUBUNIT"/>
    <property type="match status" value="1"/>
</dbReference>
<feature type="compositionally biased region" description="Basic and acidic residues" evidence="15">
    <location>
        <begin position="642"/>
        <end position="661"/>
    </location>
</feature>
<feature type="region of interest" description="Disordered" evidence="15">
    <location>
        <begin position="1108"/>
        <end position="1163"/>
    </location>
</feature>
<dbReference type="InterPro" id="IPR017964">
    <property type="entry name" value="DNA-dir_DNA_pol_B_CS"/>
</dbReference>
<dbReference type="Gene3D" id="3.30.420.10">
    <property type="entry name" value="Ribonuclease H-like superfamily/Ribonuclease H"/>
    <property type="match status" value="1"/>
</dbReference>
<feature type="region of interest" description="Disordered" evidence="15">
    <location>
        <begin position="638"/>
        <end position="668"/>
    </location>
</feature>
<evidence type="ECO:0000256" key="14">
    <source>
        <dbReference type="ARBA" id="ARBA00049244"/>
    </source>
</evidence>
<keyword evidence="9" id="KW-0862">Zinc</keyword>
<dbReference type="Proteomes" id="UP000027135">
    <property type="component" value="Unassembled WGS sequence"/>
</dbReference>
<dbReference type="PANTHER" id="PTHR45812">
    <property type="entry name" value="DNA POLYMERASE ZETA CATALYTIC SUBUNIT"/>
    <property type="match status" value="1"/>
</dbReference>
<dbReference type="FunCoup" id="A0A067RHY9">
    <property type="interactions" value="1452"/>
</dbReference>
<dbReference type="Gene3D" id="1.10.287.690">
    <property type="entry name" value="Helix hairpin bin"/>
    <property type="match status" value="1"/>
</dbReference>
<dbReference type="GO" id="GO:0000166">
    <property type="term" value="F:nucleotide binding"/>
    <property type="evidence" value="ECO:0007669"/>
    <property type="project" value="InterPro"/>
</dbReference>
<evidence type="ECO:0000313" key="21">
    <source>
        <dbReference type="Proteomes" id="UP000027135"/>
    </source>
</evidence>
<name>A0A067RHY9_ZOONE</name>
<dbReference type="SUPFAM" id="SSF53098">
    <property type="entry name" value="Ribonuclease H-like"/>
    <property type="match status" value="1"/>
</dbReference>
<dbReference type="CDD" id="cd05534">
    <property type="entry name" value="POLBc_zeta"/>
    <property type="match status" value="1"/>
</dbReference>
<comment type="catalytic activity">
    <reaction evidence="14">
        <text>DNA(n) + a 2'-deoxyribonucleoside 5'-triphosphate = DNA(n+1) + diphosphate</text>
        <dbReference type="Rhea" id="RHEA:22508"/>
        <dbReference type="Rhea" id="RHEA-COMP:17339"/>
        <dbReference type="Rhea" id="RHEA-COMP:17340"/>
        <dbReference type="ChEBI" id="CHEBI:33019"/>
        <dbReference type="ChEBI" id="CHEBI:61560"/>
        <dbReference type="ChEBI" id="CHEBI:173112"/>
        <dbReference type="EC" id="2.7.7.7"/>
    </reaction>
</comment>
<proteinExistence type="inferred from homology"/>
<dbReference type="Pfam" id="PF00136">
    <property type="entry name" value="DNA_pol_B"/>
    <property type="match status" value="1"/>
</dbReference>
<dbReference type="OMA" id="CYSELRG"/>
<keyword evidence="5" id="KW-0808">Transferase</keyword>
<evidence type="ECO:0000256" key="11">
    <source>
        <dbReference type="ARBA" id="ARBA00023004"/>
    </source>
</evidence>
<dbReference type="FunFam" id="3.30.420.10:FF:000024">
    <property type="entry name" value="DNA polymerase zeta catalytic subunit"/>
    <property type="match status" value="1"/>
</dbReference>
<evidence type="ECO:0000256" key="6">
    <source>
        <dbReference type="ARBA" id="ARBA00022695"/>
    </source>
</evidence>
<dbReference type="GO" id="GO:0005634">
    <property type="term" value="C:nucleus"/>
    <property type="evidence" value="ECO:0007669"/>
    <property type="project" value="TreeGrafter"/>
</dbReference>
<evidence type="ECO:0000256" key="2">
    <source>
        <dbReference type="ARBA" id="ARBA00005755"/>
    </source>
</evidence>
<evidence type="ECO:0000259" key="18">
    <source>
        <dbReference type="Pfam" id="PF24055"/>
    </source>
</evidence>